<proteinExistence type="predicted"/>
<dbReference type="AlphaFoldDB" id="A0A412Q028"/>
<name>A0A412Q028_9FIRM</name>
<dbReference type="Proteomes" id="UP000284296">
    <property type="component" value="Unassembled WGS sequence"/>
</dbReference>
<sequence>MDLRKFYLDNVEQSEYYYRFRDVVVHVNETRNVFCGIQETYDYTFEVFDTEEAIEKFKILCMSENENYDKEAQCWFYLILYYLYKHGYVLEQFPKLVERPPEDTYDFVNREIRTRLIADGKESNGTEGYAIRRTFVGSFTFKQKNQYIDFGKELEAKFRRISTRDAEFQAMSRDEKLAEIVNLIENLLKKDDKYLKLNYSEICEEFLNDDIIKKYKKILQCFRHSAEHSIEERSTFTDDKKDFFIDFGIVIVKTIHKLLEINHQKE</sequence>
<gene>
    <name evidence="1" type="ORF">DWX06_15145</name>
</gene>
<protein>
    <submittedName>
        <fullName evidence="1">Uncharacterized protein</fullName>
    </submittedName>
</protein>
<organism evidence="1 2">
    <name type="scientific">Agathobacter rectalis</name>
    <dbReference type="NCBI Taxonomy" id="39491"/>
    <lineage>
        <taxon>Bacteria</taxon>
        <taxon>Bacillati</taxon>
        <taxon>Bacillota</taxon>
        <taxon>Clostridia</taxon>
        <taxon>Lachnospirales</taxon>
        <taxon>Lachnospiraceae</taxon>
        <taxon>Agathobacter</taxon>
    </lineage>
</organism>
<dbReference type="EMBL" id="QRXG01000040">
    <property type="protein sequence ID" value="RGT77765.1"/>
    <property type="molecule type" value="Genomic_DNA"/>
</dbReference>
<accession>A0A412Q028</accession>
<evidence type="ECO:0000313" key="1">
    <source>
        <dbReference type="EMBL" id="RGT77765.1"/>
    </source>
</evidence>
<reference evidence="1 2" key="1">
    <citation type="submission" date="2018-08" db="EMBL/GenBank/DDBJ databases">
        <title>A genome reference for cultivated species of the human gut microbiota.</title>
        <authorList>
            <person name="Zou Y."/>
            <person name="Xue W."/>
            <person name="Luo G."/>
        </authorList>
    </citation>
    <scope>NUCLEOTIDE SEQUENCE [LARGE SCALE GENOMIC DNA]</scope>
    <source>
        <strain evidence="1 2">AF18-16LB</strain>
    </source>
</reference>
<comment type="caution">
    <text evidence="1">The sequence shown here is derived from an EMBL/GenBank/DDBJ whole genome shotgun (WGS) entry which is preliminary data.</text>
</comment>
<evidence type="ECO:0000313" key="2">
    <source>
        <dbReference type="Proteomes" id="UP000284296"/>
    </source>
</evidence>